<reference evidence="1" key="1">
    <citation type="submission" date="2021-02" db="EMBL/GenBank/DDBJ databases">
        <authorList>
            <person name="Nowell W R."/>
        </authorList>
    </citation>
    <scope>NUCLEOTIDE SEQUENCE</scope>
</reference>
<dbReference type="Proteomes" id="UP000663838">
    <property type="component" value="Unassembled WGS sequence"/>
</dbReference>
<dbReference type="GO" id="GO:0008270">
    <property type="term" value="F:zinc ion binding"/>
    <property type="evidence" value="ECO:0007669"/>
    <property type="project" value="InterPro"/>
</dbReference>
<protein>
    <submittedName>
        <fullName evidence="1">Uncharacterized protein</fullName>
    </submittedName>
</protein>
<dbReference type="GO" id="GO:0003676">
    <property type="term" value="F:nucleic acid binding"/>
    <property type="evidence" value="ECO:0007669"/>
    <property type="project" value="InterPro"/>
</dbReference>
<evidence type="ECO:0000313" key="2">
    <source>
        <dbReference type="Proteomes" id="UP000663838"/>
    </source>
</evidence>
<dbReference type="AlphaFoldDB" id="A0A821N947"/>
<dbReference type="EMBL" id="CAJOBS010002001">
    <property type="protein sequence ID" value="CAF4782487.1"/>
    <property type="molecule type" value="Genomic_DNA"/>
</dbReference>
<dbReference type="SUPFAM" id="SSF57756">
    <property type="entry name" value="Retrovirus zinc finger-like domains"/>
    <property type="match status" value="1"/>
</dbReference>
<accession>A0A821N947</accession>
<gene>
    <name evidence="1" type="ORF">TOA249_LOCUS22234</name>
</gene>
<sequence>MQKETRPRDVPPVKQTPPGVCNYCERKGHLRSQCRSLAVREREPYSVWCNRCLMKNHKEAHCTYQVKINSYKSSLKYTKHFQPFHKYTNSYQATSGALYNKVRVFSNSKYHTSNYQLNKELYARLNKLPSELRS</sequence>
<dbReference type="InterPro" id="IPR036875">
    <property type="entry name" value="Znf_CCHC_sf"/>
</dbReference>
<organism evidence="1 2">
    <name type="scientific">Rotaria socialis</name>
    <dbReference type="NCBI Taxonomy" id="392032"/>
    <lineage>
        <taxon>Eukaryota</taxon>
        <taxon>Metazoa</taxon>
        <taxon>Spiralia</taxon>
        <taxon>Gnathifera</taxon>
        <taxon>Rotifera</taxon>
        <taxon>Eurotatoria</taxon>
        <taxon>Bdelloidea</taxon>
        <taxon>Philodinida</taxon>
        <taxon>Philodinidae</taxon>
        <taxon>Rotaria</taxon>
    </lineage>
</organism>
<proteinExistence type="predicted"/>
<evidence type="ECO:0000313" key="1">
    <source>
        <dbReference type="EMBL" id="CAF4782487.1"/>
    </source>
</evidence>
<comment type="caution">
    <text evidence="1">The sequence shown here is derived from an EMBL/GenBank/DDBJ whole genome shotgun (WGS) entry which is preliminary data.</text>
</comment>
<name>A0A821N947_9BILA</name>